<sequence length="301" mass="32683">MKCCGIKPETCCACQEPSGQDGLKFKKEPQPVILDALGLYPDEFLMTVLDRVLYYSGATKIKHMFQMATLAGGNVDAIAAAVSGVGGETLTPARTASSTSCAKATSKCSIVSLLCPPPKSGCSSIKPALIPCISCSKSKPPTPVRSSVKPTCLKSSSKCLKPSPTCCSRLSAASCCPRQRSPRVDFANAVPDCRQSERQESGGLSMRDRLKYSLSLCSMACRNLKSKLPCSCRRCTTKESDRNKWLWTRLISTKDGCKVYEVYKDSNVNRAPCNMEGSKEPVIIFLIMPNGYIMPFETFSF</sequence>
<dbReference type="OrthoDB" id="7921910at2759"/>
<name>A0A0Q9X234_DROWI</name>
<gene>
    <name evidence="1" type="primary">Dwil\GK23740</name>
    <name evidence="1" type="ORF">Dwil_GK23740</name>
</gene>
<dbReference type="KEGG" id="dwi:6641599"/>
<protein>
    <submittedName>
        <fullName evidence="1">Uncharacterized protein</fullName>
    </submittedName>
</protein>
<dbReference type="Proteomes" id="UP000007798">
    <property type="component" value="Unassembled WGS sequence"/>
</dbReference>
<evidence type="ECO:0000313" key="1">
    <source>
        <dbReference type="EMBL" id="KRF98279.1"/>
    </source>
</evidence>
<proteinExistence type="predicted"/>
<keyword evidence="2" id="KW-1185">Reference proteome</keyword>
<organism evidence="1 2">
    <name type="scientific">Drosophila willistoni</name>
    <name type="common">Fruit fly</name>
    <dbReference type="NCBI Taxonomy" id="7260"/>
    <lineage>
        <taxon>Eukaryota</taxon>
        <taxon>Metazoa</taxon>
        <taxon>Ecdysozoa</taxon>
        <taxon>Arthropoda</taxon>
        <taxon>Hexapoda</taxon>
        <taxon>Insecta</taxon>
        <taxon>Pterygota</taxon>
        <taxon>Neoptera</taxon>
        <taxon>Endopterygota</taxon>
        <taxon>Diptera</taxon>
        <taxon>Brachycera</taxon>
        <taxon>Muscomorpha</taxon>
        <taxon>Ephydroidea</taxon>
        <taxon>Drosophilidae</taxon>
        <taxon>Drosophila</taxon>
        <taxon>Sophophora</taxon>
    </lineage>
</organism>
<reference evidence="1 2" key="1">
    <citation type="journal article" date="2007" name="Nature">
        <title>Evolution of genes and genomes on the Drosophila phylogeny.</title>
        <authorList>
            <consortium name="Drosophila 12 Genomes Consortium"/>
            <person name="Clark A.G."/>
            <person name="Eisen M.B."/>
            <person name="Smith D.R."/>
            <person name="Bergman C.M."/>
            <person name="Oliver B."/>
            <person name="Markow T.A."/>
            <person name="Kaufman T.C."/>
            <person name="Kellis M."/>
            <person name="Gelbart W."/>
            <person name="Iyer V.N."/>
            <person name="Pollard D.A."/>
            <person name="Sackton T.B."/>
            <person name="Larracuente A.M."/>
            <person name="Singh N.D."/>
            <person name="Abad J.P."/>
            <person name="Abt D.N."/>
            <person name="Adryan B."/>
            <person name="Aguade M."/>
            <person name="Akashi H."/>
            <person name="Anderson W.W."/>
            <person name="Aquadro C.F."/>
            <person name="Ardell D.H."/>
            <person name="Arguello R."/>
            <person name="Artieri C.G."/>
            <person name="Barbash D.A."/>
            <person name="Barker D."/>
            <person name="Barsanti P."/>
            <person name="Batterham P."/>
            <person name="Batzoglou S."/>
            <person name="Begun D."/>
            <person name="Bhutkar A."/>
            <person name="Blanco E."/>
            <person name="Bosak S.A."/>
            <person name="Bradley R.K."/>
            <person name="Brand A.D."/>
            <person name="Brent M.R."/>
            <person name="Brooks A.N."/>
            <person name="Brown R.H."/>
            <person name="Butlin R.K."/>
            <person name="Caggese C."/>
            <person name="Calvi B.R."/>
            <person name="Bernardo de Carvalho A."/>
            <person name="Caspi A."/>
            <person name="Castrezana S."/>
            <person name="Celniker S.E."/>
            <person name="Chang J.L."/>
            <person name="Chapple C."/>
            <person name="Chatterji S."/>
            <person name="Chinwalla A."/>
            <person name="Civetta A."/>
            <person name="Clifton S.W."/>
            <person name="Comeron J.M."/>
            <person name="Costello J.C."/>
            <person name="Coyne J.A."/>
            <person name="Daub J."/>
            <person name="David R.G."/>
            <person name="Delcher A.L."/>
            <person name="Delehaunty K."/>
            <person name="Do C.B."/>
            <person name="Ebling H."/>
            <person name="Edwards K."/>
            <person name="Eickbush T."/>
            <person name="Evans J.D."/>
            <person name="Filipski A."/>
            <person name="Findeiss S."/>
            <person name="Freyhult E."/>
            <person name="Fulton L."/>
            <person name="Fulton R."/>
            <person name="Garcia A.C."/>
            <person name="Gardiner A."/>
            <person name="Garfield D.A."/>
            <person name="Garvin B.E."/>
            <person name="Gibson G."/>
            <person name="Gilbert D."/>
            <person name="Gnerre S."/>
            <person name="Godfrey J."/>
            <person name="Good R."/>
            <person name="Gotea V."/>
            <person name="Gravely B."/>
            <person name="Greenberg A.J."/>
            <person name="Griffiths-Jones S."/>
            <person name="Gross S."/>
            <person name="Guigo R."/>
            <person name="Gustafson E.A."/>
            <person name="Haerty W."/>
            <person name="Hahn M.W."/>
            <person name="Halligan D.L."/>
            <person name="Halpern A.L."/>
            <person name="Halter G.M."/>
            <person name="Han M.V."/>
            <person name="Heger A."/>
            <person name="Hillier L."/>
            <person name="Hinrichs A.S."/>
            <person name="Holmes I."/>
            <person name="Hoskins R.A."/>
            <person name="Hubisz M.J."/>
            <person name="Hultmark D."/>
            <person name="Huntley M.A."/>
            <person name="Jaffe D.B."/>
            <person name="Jagadeeshan S."/>
            <person name="Jeck W.R."/>
            <person name="Johnson J."/>
            <person name="Jones C.D."/>
            <person name="Jordan W.C."/>
            <person name="Karpen G.H."/>
            <person name="Kataoka E."/>
            <person name="Keightley P.D."/>
            <person name="Kheradpour P."/>
            <person name="Kirkness E.F."/>
            <person name="Koerich L.B."/>
            <person name="Kristiansen K."/>
            <person name="Kudrna D."/>
            <person name="Kulathinal R.J."/>
            <person name="Kumar S."/>
            <person name="Kwok R."/>
            <person name="Lander E."/>
            <person name="Langley C.H."/>
            <person name="Lapoint R."/>
            <person name="Lazzaro B.P."/>
            <person name="Lee S.J."/>
            <person name="Levesque L."/>
            <person name="Li R."/>
            <person name="Lin C.F."/>
            <person name="Lin M.F."/>
            <person name="Lindblad-Toh K."/>
            <person name="Llopart A."/>
            <person name="Long M."/>
            <person name="Low L."/>
            <person name="Lozovsky E."/>
            <person name="Lu J."/>
            <person name="Luo M."/>
            <person name="Machado C.A."/>
            <person name="Makalowski W."/>
            <person name="Marzo M."/>
            <person name="Matsuda M."/>
            <person name="Matzkin L."/>
            <person name="McAllister B."/>
            <person name="McBride C.S."/>
            <person name="McKernan B."/>
            <person name="McKernan K."/>
            <person name="Mendez-Lago M."/>
            <person name="Minx P."/>
            <person name="Mollenhauer M.U."/>
            <person name="Montooth K."/>
            <person name="Mount S.M."/>
            <person name="Mu X."/>
            <person name="Myers E."/>
            <person name="Negre B."/>
            <person name="Newfeld S."/>
            <person name="Nielsen R."/>
            <person name="Noor M.A."/>
            <person name="O'Grady P."/>
            <person name="Pachter L."/>
            <person name="Papaceit M."/>
            <person name="Parisi M.J."/>
            <person name="Parisi M."/>
            <person name="Parts L."/>
            <person name="Pedersen J.S."/>
            <person name="Pesole G."/>
            <person name="Phillippy A.M."/>
            <person name="Ponting C.P."/>
            <person name="Pop M."/>
            <person name="Porcelli D."/>
            <person name="Powell J.R."/>
            <person name="Prohaska S."/>
            <person name="Pruitt K."/>
            <person name="Puig M."/>
            <person name="Quesneville H."/>
            <person name="Ram K.R."/>
            <person name="Rand D."/>
            <person name="Rasmussen M.D."/>
            <person name="Reed L.K."/>
            <person name="Reenan R."/>
            <person name="Reily A."/>
            <person name="Remington K.A."/>
            <person name="Rieger T.T."/>
            <person name="Ritchie M.G."/>
            <person name="Robin C."/>
            <person name="Rogers Y.H."/>
            <person name="Rohde C."/>
            <person name="Rozas J."/>
            <person name="Rubenfield M.J."/>
            <person name="Ruiz A."/>
            <person name="Russo S."/>
            <person name="Salzberg S.L."/>
            <person name="Sanchez-Gracia A."/>
            <person name="Saranga D.J."/>
            <person name="Sato H."/>
            <person name="Schaeffer S.W."/>
            <person name="Schatz M.C."/>
            <person name="Schlenke T."/>
            <person name="Schwartz R."/>
            <person name="Segarra C."/>
            <person name="Singh R.S."/>
            <person name="Sirot L."/>
            <person name="Sirota M."/>
            <person name="Sisneros N.B."/>
            <person name="Smith C.D."/>
            <person name="Smith T.F."/>
            <person name="Spieth J."/>
            <person name="Stage D.E."/>
            <person name="Stark A."/>
            <person name="Stephan W."/>
            <person name="Strausberg R.L."/>
            <person name="Strempel S."/>
            <person name="Sturgill D."/>
            <person name="Sutton G."/>
            <person name="Sutton G.G."/>
            <person name="Tao W."/>
            <person name="Teichmann S."/>
            <person name="Tobari Y.N."/>
            <person name="Tomimura Y."/>
            <person name="Tsolas J.M."/>
            <person name="Valente V.L."/>
            <person name="Venter E."/>
            <person name="Venter J.C."/>
            <person name="Vicario S."/>
            <person name="Vieira F.G."/>
            <person name="Vilella A.J."/>
            <person name="Villasante A."/>
            <person name="Walenz B."/>
            <person name="Wang J."/>
            <person name="Wasserman M."/>
            <person name="Watts T."/>
            <person name="Wilson D."/>
            <person name="Wilson R.K."/>
            <person name="Wing R.A."/>
            <person name="Wolfner M.F."/>
            <person name="Wong A."/>
            <person name="Wong G.K."/>
            <person name="Wu C.I."/>
            <person name="Wu G."/>
            <person name="Yamamoto D."/>
            <person name="Yang H.P."/>
            <person name="Yang S.P."/>
            <person name="Yorke J.A."/>
            <person name="Yoshida K."/>
            <person name="Zdobnov E."/>
            <person name="Zhang P."/>
            <person name="Zhang Y."/>
            <person name="Zimin A.V."/>
            <person name="Baldwin J."/>
            <person name="Abdouelleil A."/>
            <person name="Abdulkadir J."/>
            <person name="Abebe A."/>
            <person name="Abera B."/>
            <person name="Abreu J."/>
            <person name="Acer S.C."/>
            <person name="Aftuck L."/>
            <person name="Alexander A."/>
            <person name="An P."/>
            <person name="Anderson E."/>
            <person name="Anderson S."/>
            <person name="Arachi H."/>
            <person name="Azer M."/>
            <person name="Bachantsang P."/>
            <person name="Barry A."/>
            <person name="Bayul T."/>
            <person name="Berlin A."/>
            <person name="Bessette D."/>
            <person name="Bloom T."/>
            <person name="Blye J."/>
            <person name="Boguslavskiy L."/>
            <person name="Bonnet C."/>
            <person name="Boukhgalter B."/>
            <person name="Bourzgui I."/>
            <person name="Brown A."/>
            <person name="Cahill P."/>
            <person name="Channer S."/>
            <person name="Cheshatsang Y."/>
            <person name="Chuda L."/>
            <person name="Citroen M."/>
            <person name="Collymore A."/>
            <person name="Cooke P."/>
            <person name="Costello M."/>
            <person name="D'Aco K."/>
            <person name="Daza R."/>
            <person name="De Haan G."/>
            <person name="DeGray S."/>
            <person name="DeMaso C."/>
            <person name="Dhargay N."/>
            <person name="Dooley K."/>
            <person name="Dooley E."/>
            <person name="Doricent M."/>
            <person name="Dorje P."/>
            <person name="Dorjee K."/>
            <person name="Dupes A."/>
            <person name="Elong R."/>
            <person name="Falk J."/>
            <person name="Farina A."/>
            <person name="Faro S."/>
            <person name="Ferguson D."/>
            <person name="Fisher S."/>
            <person name="Foley C.D."/>
            <person name="Franke A."/>
            <person name="Friedrich D."/>
            <person name="Gadbois L."/>
            <person name="Gearin G."/>
            <person name="Gearin C.R."/>
            <person name="Giannoukos G."/>
            <person name="Goode T."/>
            <person name="Graham J."/>
            <person name="Grandbois E."/>
            <person name="Grewal S."/>
            <person name="Gyaltsen K."/>
            <person name="Hafez N."/>
            <person name="Hagos B."/>
            <person name="Hall J."/>
            <person name="Henson C."/>
            <person name="Hollinger A."/>
            <person name="Honan T."/>
            <person name="Huard M.D."/>
            <person name="Hughes L."/>
            <person name="Hurhula B."/>
            <person name="Husby M.E."/>
            <person name="Kamat A."/>
            <person name="Kanga B."/>
            <person name="Kashin S."/>
            <person name="Khazanovich D."/>
            <person name="Kisner P."/>
            <person name="Lance K."/>
            <person name="Lara M."/>
            <person name="Lee W."/>
            <person name="Lennon N."/>
            <person name="Letendre F."/>
            <person name="LeVine R."/>
            <person name="Lipovsky A."/>
            <person name="Liu X."/>
            <person name="Liu J."/>
            <person name="Liu S."/>
            <person name="Lokyitsang T."/>
            <person name="Lokyitsang Y."/>
            <person name="Lubonja R."/>
            <person name="Lui A."/>
            <person name="MacDonald P."/>
            <person name="Magnisalis V."/>
            <person name="Maru K."/>
            <person name="Matthews C."/>
            <person name="McCusker W."/>
            <person name="McDonough S."/>
            <person name="Mehta T."/>
            <person name="Meldrim J."/>
            <person name="Meneus L."/>
            <person name="Mihai O."/>
            <person name="Mihalev A."/>
            <person name="Mihova T."/>
            <person name="Mittelman R."/>
            <person name="Mlenga V."/>
            <person name="Montmayeur A."/>
            <person name="Mulrain L."/>
            <person name="Navidi A."/>
            <person name="Naylor J."/>
            <person name="Negash T."/>
            <person name="Nguyen T."/>
            <person name="Nguyen N."/>
            <person name="Nicol R."/>
            <person name="Norbu C."/>
            <person name="Norbu N."/>
            <person name="Novod N."/>
            <person name="O'Neill B."/>
            <person name="Osman S."/>
            <person name="Markiewicz E."/>
            <person name="Oyono O.L."/>
            <person name="Patti C."/>
            <person name="Phunkhang P."/>
            <person name="Pierre F."/>
            <person name="Priest M."/>
            <person name="Raghuraman S."/>
            <person name="Rege F."/>
            <person name="Reyes R."/>
            <person name="Rise C."/>
            <person name="Rogov P."/>
            <person name="Ross K."/>
            <person name="Ryan E."/>
            <person name="Settipalli S."/>
            <person name="Shea T."/>
            <person name="Sherpa N."/>
            <person name="Shi L."/>
            <person name="Shih D."/>
            <person name="Sparrow T."/>
            <person name="Spaulding J."/>
            <person name="Stalker J."/>
            <person name="Stange-Thomann N."/>
            <person name="Stavropoulos S."/>
            <person name="Stone C."/>
            <person name="Strader C."/>
            <person name="Tesfaye S."/>
            <person name="Thomson T."/>
            <person name="Thoulutsang Y."/>
            <person name="Thoulutsang D."/>
            <person name="Topham K."/>
            <person name="Topping I."/>
            <person name="Tsamla T."/>
            <person name="Vassiliev H."/>
            <person name="Vo A."/>
            <person name="Wangchuk T."/>
            <person name="Wangdi T."/>
            <person name="Weiand M."/>
            <person name="Wilkinson J."/>
            <person name="Wilson A."/>
            <person name="Yadav S."/>
            <person name="Young G."/>
            <person name="Yu Q."/>
            <person name="Zembek L."/>
            <person name="Zhong D."/>
            <person name="Zimmer A."/>
            <person name="Zwirko Z."/>
            <person name="Jaffe D.B."/>
            <person name="Alvarez P."/>
            <person name="Brockman W."/>
            <person name="Butler J."/>
            <person name="Chin C."/>
            <person name="Gnerre S."/>
            <person name="Grabherr M."/>
            <person name="Kleber M."/>
            <person name="Mauceli E."/>
            <person name="MacCallum I."/>
        </authorList>
    </citation>
    <scope>NUCLEOTIDE SEQUENCE [LARGE SCALE GENOMIC DNA]</scope>
    <source>
        <strain evidence="2">Tucson 14030-0811.24</strain>
    </source>
</reference>
<evidence type="ECO:0000313" key="2">
    <source>
        <dbReference type="Proteomes" id="UP000007798"/>
    </source>
</evidence>
<dbReference type="EMBL" id="CH963852">
    <property type="protein sequence ID" value="KRF98279.1"/>
    <property type="molecule type" value="Genomic_DNA"/>
</dbReference>
<dbReference type="AlphaFoldDB" id="A0A0Q9X234"/>
<dbReference type="InParanoid" id="A0A0Q9X234"/>
<accession>A0A0Q9X234</accession>